<dbReference type="AlphaFoldDB" id="A0A916J3R3"/>
<sequence length="58" mass="6653">MKQHLMYQADKNKSKQATATFEHGVSDRVLNAALTRSGVKRSLTSGVSRAWRWQREFS</sequence>
<feature type="region of interest" description="Disordered" evidence="1">
    <location>
        <begin position="1"/>
        <end position="20"/>
    </location>
</feature>
<keyword evidence="3" id="KW-1185">Reference proteome</keyword>
<proteinExistence type="predicted"/>
<accession>A0A916J3R3</accession>
<gene>
    <name evidence="2" type="ORF">GTOL_12047</name>
</gene>
<dbReference type="Proteomes" id="UP000742786">
    <property type="component" value="Unassembled WGS sequence"/>
</dbReference>
<organism evidence="2 3">
    <name type="scientific">Georgfuchsia toluolica</name>
    <dbReference type="NCBI Taxonomy" id="424218"/>
    <lineage>
        <taxon>Bacteria</taxon>
        <taxon>Pseudomonadati</taxon>
        <taxon>Pseudomonadota</taxon>
        <taxon>Betaproteobacteria</taxon>
        <taxon>Nitrosomonadales</taxon>
        <taxon>Sterolibacteriaceae</taxon>
        <taxon>Georgfuchsia</taxon>
    </lineage>
</organism>
<evidence type="ECO:0000313" key="2">
    <source>
        <dbReference type="EMBL" id="CAG4884164.1"/>
    </source>
</evidence>
<name>A0A916J3R3_9PROT</name>
<evidence type="ECO:0000313" key="3">
    <source>
        <dbReference type="Proteomes" id="UP000742786"/>
    </source>
</evidence>
<reference evidence="2" key="1">
    <citation type="submission" date="2021-04" db="EMBL/GenBank/DDBJ databases">
        <authorList>
            <person name="Hornung B."/>
        </authorList>
    </citation>
    <scope>NUCLEOTIDE SEQUENCE</scope>
    <source>
        <strain evidence="2">G5G6</strain>
    </source>
</reference>
<protein>
    <submittedName>
        <fullName evidence="2">Uncharacterized protein</fullName>
    </submittedName>
</protein>
<evidence type="ECO:0000256" key="1">
    <source>
        <dbReference type="SAM" id="MobiDB-lite"/>
    </source>
</evidence>
<dbReference type="EMBL" id="CAJQUM010000001">
    <property type="protein sequence ID" value="CAG4884164.1"/>
    <property type="molecule type" value="Genomic_DNA"/>
</dbReference>
<comment type="caution">
    <text evidence="2">The sequence shown here is derived from an EMBL/GenBank/DDBJ whole genome shotgun (WGS) entry which is preliminary data.</text>
</comment>